<dbReference type="EMBL" id="MN740232">
    <property type="protein sequence ID" value="QHT94945.1"/>
    <property type="molecule type" value="Genomic_DNA"/>
</dbReference>
<protein>
    <submittedName>
        <fullName evidence="2">Uncharacterized protein</fullName>
    </submittedName>
</protein>
<evidence type="ECO:0000256" key="1">
    <source>
        <dbReference type="SAM" id="MobiDB-lite"/>
    </source>
</evidence>
<name>A0A6C0IR06_9ZZZZ</name>
<reference evidence="2" key="1">
    <citation type="journal article" date="2020" name="Nature">
        <title>Giant virus diversity and host interactions through global metagenomics.</title>
        <authorList>
            <person name="Schulz F."/>
            <person name="Roux S."/>
            <person name="Paez-Espino D."/>
            <person name="Jungbluth S."/>
            <person name="Walsh D.A."/>
            <person name="Denef V.J."/>
            <person name="McMahon K.D."/>
            <person name="Konstantinidis K.T."/>
            <person name="Eloe-Fadrosh E.A."/>
            <person name="Kyrpides N.C."/>
            <person name="Woyke T."/>
        </authorList>
    </citation>
    <scope>NUCLEOTIDE SEQUENCE</scope>
    <source>
        <strain evidence="2">GVMAG-M-3300024261-37</strain>
    </source>
</reference>
<feature type="compositionally biased region" description="Basic residues" evidence="1">
    <location>
        <begin position="299"/>
        <end position="313"/>
    </location>
</feature>
<organism evidence="2">
    <name type="scientific">viral metagenome</name>
    <dbReference type="NCBI Taxonomy" id="1070528"/>
    <lineage>
        <taxon>unclassified sequences</taxon>
        <taxon>metagenomes</taxon>
        <taxon>organismal metagenomes</taxon>
    </lineage>
</organism>
<evidence type="ECO:0000313" key="2">
    <source>
        <dbReference type="EMBL" id="QHT94945.1"/>
    </source>
</evidence>
<feature type="compositionally biased region" description="Acidic residues" evidence="1">
    <location>
        <begin position="248"/>
        <end position="258"/>
    </location>
</feature>
<feature type="region of interest" description="Disordered" evidence="1">
    <location>
        <begin position="243"/>
        <end position="313"/>
    </location>
</feature>
<dbReference type="AlphaFoldDB" id="A0A6C0IR06"/>
<accession>A0A6C0IR06</accession>
<feature type="compositionally biased region" description="Acidic residues" evidence="1">
    <location>
        <begin position="271"/>
        <end position="291"/>
    </location>
</feature>
<proteinExistence type="predicted"/>
<sequence length="313" mass="35163">MSSHSFVKAKSNWSESVKYKPAVVDKRGGKSVKIVHNGQWLTLQIPLMFSWGVNEYVDENSGVAKYTLSLQFNPEKSDSEHKFLEQVKALQEKILDDAVKNSKEWFGKTKMARQVLEALFNPLLKYPKKKDGSGEPDTDRNPTLTVKLPYWNEKFNCELFDMKGNCTFGPNRDDNNGQTPMTLVPKSSSVKGLIQCGGLWFVGGKFGVTWRLQQACVRPPRQLVGQGKCMLMDDSDDEAAEEQLREAEAEEEQEDDADVSPSFDVTSNSSAEEDGQDDDEVEEDDDDDEDAVVVAAPPKKAKKRVVRRKKATE</sequence>